<accession>Q2LU66</accession>
<reference evidence="1 2" key="1">
    <citation type="journal article" date="2007" name="Proc. Natl. Acad. Sci. U.S.A.">
        <title>The genome of Syntrophus aciditrophicus: life at the thermodynamic limit of microbial growth.</title>
        <authorList>
            <person name="McInerney M.J."/>
            <person name="Rohlin L."/>
            <person name="Mouttaki H."/>
            <person name="Kim U."/>
            <person name="Krupp R.S."/>
            <person name="Rios-Hernandez L."/>
            <person name="Sieber J."/>
            <person name="Struchtemeyer C.G."/>
            <person name="Bhattacharyya A."/>
            <person name="Campbell J.W."/>
            <person name="Gunsalus R.P."/>
        </authorList>
    </citation>
    <scope>NUCLEOTIDE SEQUENCE [LARGE SCALE GENOMIC DNA]</scope>
    <source>
        <strain evidence="1 2">SB</strain>
    </source>
</reference>
<name>Q2LU66_SYNAS</name>
<dbReference type="KEGG" id="sat:SYN_02021"/>
<protein>
    <submittedName>
        <fullName evidence="1">Hypothetical cytosolic protein</fullName>
    </submittedName>
</protein>
<dbReference type="AlphaFoldDB" id="Q2LU66"/>
<dbReference type="Proteomes" id="UP000001933">
    <property type="component" value="Chromosome"/>
</dbReference>
<proteinExistence type="predicted"/>
<evidence type="ECO:0000313" key="1">
    <source>
        <dbReference type="EMBL" id="ABC77629.1"/>
    </source>
</evidence>
<organism evidence="1 2">
    <name type="scientific">Syntrophus aciditrophicus (strain SB)</name>
    <dbReference type="NCBI Taxonomy" id="56780"/>
    <lineage>
        <taxon>Bacteria</taxon>
        <taxon>Pseudomonadati</taxon>
        <taxon>Thermodesulfobacteriota</taxon>
        <taxon>Syntrophia</taxon>
        <taxon>Syntrophales</taxon>
        <taxon>Syntrophaceae</taxon>
        <taxon>Syntrophus</taxon>
    </lineage>
</organism>
<dbReference type="EMBL" id="CP000252">
    <property type="protein sequence ID" value="ABC77629.1"/>
    <property type="molecule type" value="Genomic_DNA"/>
</dbReference>
<gene>
    <name evidence="1" type="ORF">SYN_02021</name>
</gene>
<sequence>MKSLLSWNAGLNAFRAVCFLYRDFLTATNLTHRKPGRLASYMNTPDLPENILALGKLNIILDRKRDLPAIIFNIEKKKIIRCFVIFL</sequence>
<dbReference type="STRING" id="56780.SYN_02021"/>
<keyword evidence="2" id="KW-1185">Reference proteome</keyword>
<evidence type="ECO:0000313" key="2">
    <source>
        <dbReference type="Proteomes" id="UP000001933"/>
    </source>
</evidence>
<dbReference type="InParanoid" id="Q2LU66"/>
<dbReference type="HOGENOM" id="CLU_2482159_0_0_7"/>